<feature type="transmembrane region" description="Helical" evidence="1">
    <location>
        <begin position="49"/>
        <end position="68"/>
    </location>
</feature>
<protein>
    <submittedName>
        <fullName evidence="2">Uncharacterized protein</fullName>
    </submittedName>
</protein>
<accession>A0ABP9S5Q9</accession>
<comment type="caution">
    <text evidence="2">The sequence shown here is derived from an EMBL/GenBank/DDBJ whole genome shotgun (WGS) entry which is preliminary data.</text>
</comment>
<gene>
    <name evidence="2" type="ORF">GCM10023346_11890</name>
</gene>
<evidence type="ECO:0000313" key="2">
    <source>
        <dbReference type="EMBL" id="GAA5191712.1"/>
    </source>
</evidence>
<evidence type="ECO:0000256" key="1">
    <source>
        <dbReference type="SAM" id="Phobius"/>
    </source>
</evidence>
<reference evidence="3" key="1">
    <citation type="journal article" date="2019" name="Int. J. Syst. Evol. Microbiol.">
        <title>The Global Catalogue of Microorganisms (GCM) 10K type strain sequencing project: providing services to taxonomists for standard genome sequencing and annotation.</title>
        <authorList>
            <consortium name="The Broad Institute Genomics Platform"/>
            <consortium name="The Broad Institute Genome Sequencing Center for Infectious Disease"/>
            <person name="Wu L."/>
            <person name="Ma J."/>
        </authorList>
    </citation>
    <scope>NUCLEOTIDE SEQUENCE [LARGE SCALE GENOMIC DNA]</scope>
    <source>
        <strain evidence="3">JCM 18514</strain>
    </source>
</reference>
<proteinExistence type="predicted"/>
<keyword evidence="1" id="KW-1133">Transmembrane helix</keyword>
<dbReference type="Proteomes" id="UP001500200">
    <property type="component" value="Unassembled WGS sequence"/>
</dbReference>
<keyword evidence="3" id="KW-1185">Reference proteome</keyword>
<evidence type="ECO:0000313" key="3">
    <source>
        <dbReference type="Proteomes" id="UP001500200"/>
    </source>
</evidence>
<dbReference type="EMBL" id="BAABKK010000009">
    <property type="protein sequence ID" value="GAA5191712.1"/>
    <property type="molecule type" value="Genomic_DNA"/>
</dbReference>
<name>A0ABP9S5Q9_9MICC</name>
<sequence>MTVGAISLVVVLATKRSPKRDAVLFIISGMGGGVFIGASTVGFPATLPIWLWTIVTICIGTAVLIVDAESVQSKSVNRL</sequence>
<keyword evidence="1" id="KW-0812">Transmembrane</keyword>
<organism evidence="2 3">
    <name type="scientific">Arthrobacter gyeryongensis</name>
    <dbReference type="NCBI Taxonomy" id="1650592"/>
    <lineage>
        <taxon>Bacteria</taxon>
        <taxon>Bacillati</taxon>
        <taxon>Actinomycetota</taxon>
        <taxon>Actinomycetes</taxon>
        <taxon>Micrococcales</taxon>
        <taxon>Micrococcaceae</taxon>
        <taxon>Arthrobacter</taxon>
    </lineage>
</organism>
<keyword evidence="1" id="KW-0472">Membrane</keyword>
<feature type="transmembrane region" description="Helical" evidence="1">
    <location>
        <begin position="22"/>
        <end position="43"/>
    </location>
</feature>